<accession>A0ABR1U371</accession>
<protein>
    <submittedName>
        <fullName evidence="1">Uncharacterized protein</fullName>
    </submittedName>
</protein>
<dbReference type="EMBL" id="JAQQWM010000008">
    <property type="protein sequence ID" value="KAK8053355.1"/>
    <property type="molecule type" value="Genomic_DNA"/>
</dbReference>
<evidence type="ECO:0000313" key="1">
    <source>
        <dbReference type="EMBL" id="KAK8053355.1"/>
    </source>
</evidence>
<sequence length="217" mass="24619">MPTRSGGSVVACASVGTRVRPFRVLILLMVLVRSSRRTTWLTLDCLHLYLARFRQLRPAHPAEEKESFRSRPVAYKKNYLLGPWESKPSCQWPKVTDLGLPTAKEETCVGRVIWLLQLHGDINKVAACSKLNWPAQDIEAFRQASLKTVAFYLNDPLQEVLDYLREAHGKSRLGDVHIPWEKLQAQQGEGPAPRNHGDFRVGRRVHRASDELALGDF</sequence>
<gene>
    <name evidence="1" type="ORF">PG996_012656</name>
</gene>
<organism evidence="1 2">
    <name type="scientific">Apiospora saccharicola</name>
    <dbReference type="NCBI Taxonomy" id="335842"/>
    <lineage>
        <taxon>Eukaryota</taxon>
        <taxon>Fungi</taxon>
        <taxon>Dikarya</taxon>
        <taxon>Ascomycota</taxon>
        <taxon>Pezizomycotina</taxon>
        <taxon>Sordariomycetes</taxon>
        <taxon>Xylariomycetidae</taxon>
        <taxon>Amphisphaeriales</taxon>
        <taxon>Apiosporaceae</taxon>
        <taxon>Apiospora</taxon>
    </lineage>
</organism>
<proteinExistence type="predicted"/>
<reference evidence="1 2" key="1">
    <citation type="submission" date="2023-01" db="EMBL/GenBank/DDBJ databases">
        <title>Analysis of 21 Apiospora genomes using comparative genomics revels a genus with tremendous synthesis potential of carbohydrate active enzymes and secondary metabolites.</title>
        <authorList>
            <person name="Sorensen T."/>
        </authorList>
    </citation>
    <scope>NUCLEOTIDE SEQUENCE [LARGE SCALE GENOMIC DNA]</scope>
    <source>
        <strain evidence="1 2">CBS 83171</strain>
    </source>
</reference>
<keyword evidence="2" id="KW-1185">Reference proteome</keyword>
<comment type="caution">
    <text evidence="1">The sequence shown here is derived from an EMBL/GenBank/DDBJ whole genome shotgun (WGS) entry which is preliminary data.</text>
</comment>
<name>A0ABR1U371_9PEZI</name>
<dbReference type="Proteomes" id="UP001446871">
    <property type="component" value="Unassembled WGS sequence"/>
</dbReference>
<evidence type="ECO:0000313" key="2">
    <source>
        <dbReference type="Proteomes" id="UP001446871"/>
    </source>
</evidence>